<evidence type="ECO:0000313" key="3">
    <source>
        <dbReference type="Proteomes" id="UP000326907"/>
    </source>
</evidence>
<organism evidence="2 3">
    <name type="scientific">Streptomyces arboris</name>
    <dbReference type="NCBI Taxonomy" id="2600619"/>
    <lineage>
        <taxon>Bacteria</taxon>
        <taxon>Bacillati</taxon>
        <taxon>Actinomycetota</taxon>
        <taxon>Actinomycetes</taxon>
        <taxon>Kitasatosporales</taxon>
        <taxon>Streptomycetaceae</taxon>
        <taxon>Streptomyces</taxon>
    </lineage>
</organism>
<accession>A0A5N5EF22</accession>
<dbReference type="AlphaFoldDB" id="A0A5N5EF22"/>
<proteinExistence type="predicted"/>
<evidence type="ECO:0000256" key="1">
    <source>
        <dbReference type="SAM" id="SignalP"/>
    </source>
</evidence>
<protein>
    <submittedName>
        <fullName evidence="2">Uncharacterized protein</fullName>
    </submittedName>
</protein>
<gene>
    <name evidence="2" type="ORF">F5983_30970</name>
</gene>
<reference evidence="2 3" key="1">
    <citation type="submission" date="2019-09" db="EMBL/GenBank/DDBJ databases">
        <authorList>
            <person name="Liu P."/>
        </authorList>
    </citation>
    <scope>NUCLEOTIDE SEQUENCE [LARGE SCALE GENOMIC DNA]</scope>
    <source>
        <strain evidence="2 3">TRM68085</strain>
    </source>
</reference>
<feature type="signal peptide" evidence="1">
    <location>
        <begin position="1"/>
        <end position="25"/>
    </location>
</feature>
<feature type="chain" id="PRO_5039443529" evidence="1">
    <location>
        <begin position="26"/>
        <end position="99"/>
    </location>
</feature>
<keyword evidence="3" id="KW-1185">Reference proteome</keyword>
<dbReference type="EMBL" id="VYUA01000043">
    <property type="protein sequence ID" value="KAB2588683.1"/>
    <property type="molecule type" value="Genomic_DNA"/>
</dbReference>
<sequence>MRSRIIATVFAAAAATATLAQPAHTAPVVDGVYRFAALQDVQCLVLPESHASRRRRGRVGIATLLVGNTVRGSARRWAARWSRYPVVQGNRPRPAASRP</sequence>
<keyword evidence="1" id="KW-0732">Signal</keyword>
<dbReference type="Proteomes" id="UP000326907">
    <property type="component" value="Unassembled WGS sequence"/>
</dbReference>
<comment type="caution">
    <text evidence="2">The sequence shown here is derived from an EMBL/GenBank/DDBJ whole genome shotgun (WGS) entry which is preliminary data.</text>
</comment>
<name>A0A5N5EF22_9ACTN</name>
<evidence type="ECO:0000313" key="2">
    <source>
        <dbReference type="EMBL" id="KAB2588683.1"/>
    </source>
</evidence>